<organism evidence="2 3">
    <name type="scientific">Raineya orbicola</name>
    <dbReference type="NCBI Taxonomy" id="2016530"/>
    <lineage>
        <taxon>Bacteria</taxon>
        <taxon>Pseudomonadati</taxon>
        <taxon>Bacteroidota</taxon>
        <taxon>Cytophagia</taxon>
        <taxon>Cytophagales</taxon>
        <taxon>Raineyaceae</taxon>
        <taxon>Raineya</taxon>
    </lineage>
</organism>
<dbReference type="InterPro" id="IPR041538">
    <property type="entry name" value="RavA-like_AAA_lid"/>
</dbReference>
<sequence>MKRKERIKKLLIHLTEGIFDKDEILALGLLAAVSGESIFLLGPPGVAKSLLARKLKYAFCEGKSFEYLMSRFSTPDEIFGPISIRKLKEEDKYERITAKYLPDANVVFLDEIWKASSAIQNALLTILNERIYRNGEQELQVNIRCIISASNELPQLGEGLEALWDRFLIRTQVSEIRNPNSFLQMITSNKDAYADTVPAELKLSEIELQEWSASIDSIDVPEVVLNVIQILKHKIEEYNQHQSSQILVYDRRWKKIIRLLRTSAFLNERKQVDLMDCFLMIHCLWNTPEQISAIFQMLSEIIREHGYHLTLNLGALSRELQEFEQEVRNETLIAHQVVVEEMQSVDTEFLEVLNIRNYFEGNLIKKADFVKLNVEEWKSISLFDVSHNLVNKIQAKLALQKHTLEILHNSQVIPLKIKTVEREKTEYIKKKPHSLVEKFWNEKAQELKNYIHNQQKRLQEDAPDELNHLKTNLFVPAHLAEIVEANMKESSKILQNLALQLEKIVHLYE</sequence>
<comment type="caution">
    <text evidence="2">The sequence shown here is derived from an EMBL/GenBank/DDBJ whole genome shotgun (WGS) entry which is preliminary data.</text>
</comment>
<dbReference type="Pfam" id="PF20030">
    <property type="entry name" value="bpMoxR"/>
    <property type="match status" value="1"/>
</dbReference>
<dbReference type="InterPro" id="IPR027417">
    <property type="entry name" value="P-loop_NTPase"/>
</dbReference>
<protein>
    <submittedName>
        <fullName evidence="2">AAA domain (Dynein-related subfamily)</fullName>
    </submittedName>
</protein>
<reference evidence="2 3" key="1">
    <citation type="submission" date="2017-06" db="EMBL/GenBank/DDBJ databases">
        <title>Raineya orbicola gen. nov., sp. nov. a slightly thermophilic bacterium of the phylum Bacteroidetes and the description of Raineyaceae fam. nov.</title>
        <authorList>
            <person name="Albuquerque L."/>
            <person name="Polonia A.R.M."/>
            <person name="Barroso C."/>
            <person name="Froufe H.J.C."/>
            <person name="Lage O."/>
            <person name="Lobo-Da-Cunha A."/>
            <person name="Egas C."/>
            <person name="Da Costa M.S."/>
        </authorList>
    </citation>
    <scope>NUCLEOTIDE SEQUENCE [LARGE SCALE GENOMIC DNA]</scope>
    <source>
        <strain evidence="2 3">SPSPC-11</strain>
    </source>
</reference>
<evidence type="ECO:0000313" key="3">
    <source>
        <dbReference type="Proteomes" id="UP000233387"/>
    </source>
</evidence>
<dbReference type="RefSeq" id="WP_101357650.1">
    <property type="nucleotide sequence ID" value="NZ_NKXO01000004.1"/>
</dbReference>
<dbReference type="AlphaFoldDB" id="A0A2N3IK23"/>
<keyword evidence="3" id="KW-1185">Reference proteome</keyword>
<dbReference type="InterPro" id="IPR003593">
    <property type="entry name" value="AAA+_ATPase"/>
</dbReference>
<dbReference type="SUPFAM" id="SSF52540">
    <property type="entry name" value="P-loop containing nucleoside triphosphate hydrolases"/>
    <property type="match status" value="1"/>
</dbReference>
<feature type="domain" description="AAA+ ATPase" evidence="1">
    <location>
        <begin position="34"/>
        <end position="177"/>
    </location>
</feature>
<gene>
    <name evidence="2" type="ORF">Rain11_0387</name>
</gene>
<proteinExistence type="predicted"/>
<dbReference type="Gene3D" id="3.40.50.300">
    <property type="entry name" value="P-loop containing nucleotide triphosphate hydrolases"/>
    <property type="match status" value="1"/>
</dbReference>
<dbReference type="InterPro" id="IPR050513">
    <property type="entry name" value="RavA_ATPases"/>
</dbReference>
<dbReference type="Proteomes" id="UP000233387">
    <property type="component" value="Unassembled WGS sequence"/>
</dbReference>
<dbReference type="EMBL" id="NKXO01000004">
    <property type="protein sequence ID" value="PKQ70657.1"/>
    <property type="molecule type" value="Genomic_DNA"/>
</dbReference>
<evidence type="ECO:0000259" key="1">
    <source>
        <dbReference type="SMART" id="SM00382"/>
    </source>
</evidence>
<dbReference type="PANTHER" id="PTHR32204">
    <property type="entry name" value="ATPASE RAVA"/>
    <property type="match status" value="1"/>
</dbReference>
<dbReference type="CDD" id="cd00009">
    <property type="entry name" value="AAA"/>
    <property type="match status" value="1"/>
</dbReference>
<dbReference type="Pfam" id="PF17868">
    <property type="entry name" value="AAA_lid_8"/>
    <property type="match status" value="1"/>
</dbReference>
<dbReference type="PANTHER" id="PTHR32204:SF0">
    <property type="entry name" value="ATPASE RAVA"/>
    <property type="match status" value="1"/>
</dbReference>
<evidence type="ECO:0000313" key="2">
    <source>
        <dbReference type="EMBL" id="PKQ70657.1"/>
    </source>
</evidence>
<accession>A0A2N3IK23</accession>
<name>A0A2N3IK23_9BACT</name>
<dbReference type="OrthoDB" id="1814213at2"/>
<dbReference type="InterPro" id="IPR045427">
    <property type="entry name" value="MoxR"/>
</dbReference>
<dbReference type="SMART" id="SM00382">
    <property type="entry name" value="AAA"/>
    <property type="match status" value="1"/>
</dbReference>